<dbReference type="EMBL" id="NRRV01000055">
    <property type="protein sequence ID" value="MBK1632707.1"/>
    <property type="molecule type" value="Genomic_DNA"/>
</dbReference>
<keyword evidence="5" id="KW-1185">Reference proteome</keyword>
<dbReference type="Gene3D" id="3.30.2320.10">
    <property type="entry name" value="hypothetical protein PF0899 domain"/>
    <property type="match status" value="1"/>
</dbReference>
<comment type="caution">
    <text evidence="4">The sequence shown here is derived from an EMBL/GenBank/DDBJ whole genome shotgun (WGS) entry which is preliminary data.</text>
</comment>
<dbReference type="PANTHER" id="PTHR37165">
    <property type="entry name" value="PEPTIDASE U56 FAMILY"/>
    <property type="match status" value="1"/>
</dbReference>
<keyword evidence="3" id="KW-1284">Encapsulin nanocompartment</keyword>
<name>A0ABS1CLA1_9GAMM</name>
<evidence type="ECO:0000256" key="2">
    <source>
        <dbReference type="ARBA" id="ARBA00033743"/>
    </source>
</evidence>
<evidence type="ECO:0000313" key="5">
    <source>
        <dbReference type="Proteomes" id="UP000748752"/>
    </source>
</evidence>
<dbReference type="PANTHER" id="PTHR37165:SF1">
    <property type="entry name" value="TYPE 1 ENCAPSULIN SHELL PROTEIN"/>
    <property type="match status" value="1"/>
</dbReference>
<comment type="similarity">
    <text evidence="2">Belongs to the encapsulin family. Family 1 subfamily.</text>
</comment>
<evidence type="ECO:0000256" key="3">
    <source>
        <dbReference type="ARBA" id="ARBA00033787"/>
    </source>
</evidence>
<dbReference type="Gene3D" id="3.30.2400.30">
    <property type="match status" value="1"/>
</dbReference>
<dbReference type="Pfam" id="PF04454">
    <property type="entry name" value="Linocin_M18"/>
    <property type="match status" value="1"/>
</dbReference>
<dbReference type="PIRSF" id="PIRSF019254">
    <property type="entry name" value="CFP29"/>
    <property type="match status" value="1"/>
</dbReference>
<dbReference type="RefSeq" id="WP_200240484.1">
    <property type="nucleotide sequence ID" value="NZ_NRRV01000055.1"/>
</dbReference>
<dbReference type="NCBIfam" id="NF041155">
    <property type="entry name" value="encap_f1"/>
    <property type="match status" value="1"/>
</dbReference>
<dbReference type="Proteomes" id="UP000748752">
    <property type="component" value="Unassembled WGS sequence"/>
</dbReference>
<dbReference type="InterPro" id="IPR007544">
    <property type="entry name" value="ENCAP"/>
</dbReference>
<comment type="subcellular location">
    <subcellularLocation>
        <location evidence="1">Encapsulin nanocompartment</location>
    </subcellularLocation>
</comment>
<sequence length="272" mass="29004">MSDLNRSAAGLDAGIWQRIDAAALDAAAERLTARRFLDVDGPYGLGLTSLETGPEERISEDTEAGDDLAVTVGSRALPVPMVQQPCALSVRRVEGHQQLSLPLDLRPVEDAAEAVARREEHMIYHGVPQLGLAGLATAGGRAQMPCGDWSDLSQALSDVLGAVNRLDANGFGGPYALALAPERYNALFRRFEGSDMLQVDHLRRLCEAGLYKAPVAGGVLVDPRAGSLIIGQDLRVGFSATDGVHLKLFVSESLVLLLDDPEAICTLEPQSR</sequence>
<dbReference type="InterPro" id="IPR051429">
    <property type="entry name" value="Encapsulin_nc"/>
</dbReference>
<organism evidence="4 5">
    <name type="scientific">Thiohalocapsa halophila</name>
    <dbReference type="NCBI Taxonomy" id="69359"/>
    <lineage>
        <taxon>Bacteria</taxon>
        <taxon>Pseudomonadati</taxon>
        <taxon>Pseudomonadota</taxon>
        <taxon>Gammaproteobacteria</taxon>
        <taxon>Chromatiales</taxon>
        <taxon>Chromatiaceae</taxon>
        <taxon>Thiohalocapsa</taxon>
    </lineage>
</organism>
<proteinExistence type="inferred from homology"/>
<evidence type="ECO:0000256" key="1">
    <source>
        <dbReference type="ARBA" id="ARBA00033738"/>
    </source>
</evidence>
<evidence type="ECO:0000313" key="4">
    <source>
        <dbReference type="EMBL" id="MBK1632707.1"/>
    </source>
</evidence>
<gene>
    <name evidence="4" type="ORF">CKO31_18545</name>
</gene>
<accession>A0ABS1CLA1</accession>
<reference evidence="4 5" key="1">
    <citation type="journal article" date="2020" name="Microorganisms">
        <title>Osmotic Adaptation and Compatible Solute Biosynthesis of Phototrophic Bacteria as Revealed from Genome Analyses.</title>
        <authorList>
            <person name="Imhoff J.F."/>
            <person name="Rahn T."/>
            <person name="Kunzel S."/>
            <person name="Keller A."/>
            <person name="Neulinger S.C."/>
        </authorList>
    </citation>
    <scope>NUCLEOTIDE SEQUENCE [LARGE SCALE GENOMIC DNA]</scope>
    <source>
        <strain evidence="4 5">DSM 6210</strain>
    </source>
</reference>
<protein>
    <submittedName>
        <fullName evidence="4">Bacteriocin</fullName>
    </submittedName>
</protein>